<evidence type="ECO:0000256" key="1">
    <source>
        <dbReference type="SAM" id="SignalP"/>
    </source>
</evidence>
<gene>
    <name evidence="2" type="ORF">ACFPOC_01060</name>
</gene>
<dbReference type="RefSeq" id="WP_245218381.1">
    <property type="nucleotide sequence ID" value="NZ_JAGGJP010000001.1"/>
</dbReference>
<organism evidence="2 3">
    <name type="scientific">Rubellimicrobium aerolatum</name>
    <dbReference type="NCBI Taxonomy" id="490979"/>
    <lineage>
        <taxon>Bacteria</taxon>
        <taxon>Pseudomonadati</taxon>
        <taxon>Pseudomonadota</taxon>
        <taxon>Alphaproteobacteria</taxon>
        <taxon>Rhodobacterales</taxon>
        <taxon>Roseobacteraceae</taxon>
        <taxon>Rubellimicrobium</taxon>
    </lineage>
</organism>
<keyword evidence="1" id="KW-0732">Signal</keyword>
<proteinExistence type="predicted"/>
<sequence length="512" mass="53132">MRRAAPAALAALVALATPAQAQDRSEPLSAIDWLSRSVEDTPAPIVAPRPAEPPVASRAEPPGVTVAPLDGAQPATGILPPDVTGLPADLWSRSDPVTLIQLIRAEQVETLPALQDLLVTLMLAEAAPPAGDGGGALFLARVDKLLDMGALEGAQSLLESGDLLDPQVFRRWFDASLLRGTEAEACELLREHSSLAPTLPARVFCLARNGDWNAAVLTLNGARALGDVTPDDDALLTRFLDPELAEPDGLPPPSRPSPLVYRLREAVGDLMPTTGLPLAFSHADLRDTVAWRAQIEAAERLARHDALSENVLLGIYTARAPAASGGVWDRAAAVQALDAAILSGDRAAVAAALGPAWAALGPVALEVPLARLFGGDLLKLRLDGPAGALAHRVALLSPAYEAAARTREPASAQERIWRAVATGETEGVEGVDARSSAVLAGFGGAAPSSALAETLAGGRVGEALLRAIAAFQQGLDGDHQAAAEAIAALRAAGLEDYARRAALQFLLLEDRA</sequence>
<accession>A0ABW0S7Y6</accession>
<feature type="chain" id="PRO_5046478449" evidence="1">
    <location>
        <begin position="22"/>
        <end position="512"/>
    </location>
</feature>
<evidence type="ECO:0000313" key="3">
    <source>
        <dbReference type="Proteomes" id="UP001596056"/>
    </source>
</evidence>
<name>A0ABW0S7Y6_9RHOB</name>
<keyword evidence="3" id="KW-1185">Reference proteome</keyword>
<dbReference type="Proteomes" id="UP001596056">
    <property type="component" value="Unassembled WGS sequence"/>
</dbReference>
<comment type="caution">
    <text evidence="2">The sequence shown here is derived from an EMBL/GenBank/DDBJ whole genome shotgun (WGS) entry which is preliminary data.</text>
</comment>
<dbReference type="EMBL" id="JBHSNA010000001">
    <property type="protein sequence ID" value="MFC5565009.1"/>
    <property type="molecule type" value="Genomic_DNA"/>
</dbReference>
<reference evidence="3" key="1">
    <citation type="journal article" date="2019" name="Int. J. Syst. Evol. Microbiol.">
        <title>The Global Catalogue of Microorganisms (GCM) 10K type strain sequencing project: providing services to taxonomists for standard genome sequencing and annotation.</title>
        <authorList>
            <consortium name="The Broad Institute Genomics Platform"/>
            <consortium name="The Broad Institute Genome Sequencing Center for Infectious Disease"/>
            <person name="Wu L."/>
            <person name="Ma J."/>
        </authorList>
    </citation>
    <scope>NUCLEOTIDE SEQUENCE [LARGE SCALE GENOMIC DNA]</scope>
    <source>
        <strain evidence="3">KACC 11588</strain>
    </source>
</reference>
<feature type="signal peptide" evidence="1">
    <location>
        <begin position="1"/>
        <end position="21"/>
    </location>
</feature>
<protein>
    <submittedName>
        <fullName evidence="2">Uncharacterized protein</fullName>
    </submittedName>
</protein>
<evidence type="ECO:0000313" key="2">
    <source>
        <dbReference type="EMBL" id="MFC5565009.1"/>
    </source>
</evidence>